<evidence type="ECO:0000256" key="3">
    <source>
        <dbReference type="ARBA" id="ARBA00023123"/>
    </source>
</evidence>
<keyword evidence="2" id="KW-0106">Calcium</keyword>
<organism evidence="9">
    <name type="scientific">Magallana gigas</name>
    <name type="common">Pacific oyster</name>
    <name type="synonym">Crassostrea gigas</name>
    <dbReference type="NCBI Taxonomy" id="29159"/>
    <lineage>
        <taxon>Eukaryota</taxon>
        <taxon>Metazoa</taxon>
        <taxon>Spiralia</taxon>
        <taxon>Lophotrochozoa</taxon>
        <taxon>Mollusca</taxon>
        <taxon>Bivalvia</taxon>
        <taxon>Autobranchia</taxon>
        <taxon>Pteriomorphia</taxon>
        <taxon>Ostreida</taxon>
        <taxon>Ostreoidea</taxon>
        <taxon>Ostreidae</taxon>
        <taxon>Magallana</taxon>
    </lineage>
</organism>
<comment type="function">
    <text evidence="6">In molluscan muscle, calcium regulation is associated with myosin rather than with actin. Muscle myosin contains two types of light chains: the catalytic light chain, essential for ATPase activity, and the regulatory light chain, a calcium-binding protein responsible for Ca(2+) dependent binding and Ca(2+) dependent Mg-ATPase activity.</text>
</comment>
<dbReference type="HOGENOM" id="CLU_061288_13_0_1"/>
<evidence type="ECO:0000256" key="4">
    <source>
        <dbReference type="ARBA" id="ARBA00023175"/>
    </source>
</evidence>
<dbReference type="InterPro" id="IPR050230">
    <property type="entry name" value="CALM/Myosin/TropC-like"/>
</dbReference>
<evidence type="ECO:0000256" key="6">
    <source>
        <dbReference type="ARBA" id="ARBA00049593"/>
    </source>
</evidence>
<gene>
    <name evidence="9" type="ORF">CGI_10012156</name>
</gene>
<keyword evidence="5" id="KW-0514">Muscle protein</keyword>
<dbReference type="Pfam" id="PF13405">
    <property type="entry name" value="EF-hand_6"/>
    <property type="match status" value="1"/>
</dbReference>
<dbReference type="CDD" id="cd00051">
    <property type="entry name" value="EFh"/>
    <property type="match status" value="1"/>
</dbReference>
<accession>K1QK68</accession>
<dbReference type="PROSITE" id="PS00018">
    <property type="entry name" value="EF_HAND_1"/>
    <property type="match status" value="1"/>
</dbReference>
<dbReference type="Pfam" id="PF13499">
    <property type="entry name" value="EF-hand_7"/>
    <property type="match status" value="1"/>
</dbReference>
<keyword evidence="1" id="KW-0677">Repeat</keyword>
<evidence type="ECO:0000259" key="8">
    <source>
        <dbReference type="PROSITE" id="PS50222"/>
    </source>
</evidence>
<dbReference type="GO" id="GO:0005509">
    <property type="term" value="F:calcium ion binding"/>
    <property type="evidence" value="ECO:0007669"/>
    <property type="project" value="InterPro"/>
</dbReference>
<dbReference type="PANTHER" id="PTHR23048:SF49">
    <property type="entry name" value="FI08416P-RELATED"/>
    <property type="match status" value="1"/>
</dbReference>
<dbReference type="SUPFAM" id="SSF47473">
    <property type="entry name" value="EF-hand"/>
    <property type="match status" value="1"/>
</dbReference>
<dbReference type="PROSITE" id="PS50222">
    <property type="entry name" value="EF_HAND_2"/>
    <property type="match status" value="2"/>
</dbReference>
<evidence type="ECO:0000256" key="1">
    <source>
        <dbReference type="ARBA" id="ARBA00022737"/>
    </source>
</evidence>
<feature type="domain" description="EF-hand" evidence="8">
    <location>
        <begin position="102"/>
        <end position="137"/>
    </location>
</feature>
<name>K1QK68_MAGGI</name>
<evidence type="ECO:0000256" key="7">
    <source>
        <dbReference type="ARBA" id="ARBA00078496"/>
    </source>
</evidence>
<feature type="domain" description="EF-hand" evidence="8">
    <location>
        <begin position="29"/>
        <end position="64"/>
    </location>
</feature>
<protein>
    <recommendedName>
        <fullName evidence="7">Sulfhydryl light chain</fullName>
    </recommendedName>
</protein>
<dbReference type="InterPro" id="IPR002048">
    <property type="entry name" value="EF_hand_dom"/>
</dbReference>
<proteinExistence type="predicted"/>
<keyword evidence="4" id="KW-0505">Motor protein</keyword>
<evidence type="ECO:0000313" key="9">
    <source>
        <dbReference type="EMBL" id="EKC37087.1"/>
    </source>
</evidence>
<dbReference type="SMART" id="SM00054">
    <property type="entry name" value="EFh"/>
    <property type="match status" value="3"/>
</dbReference>
<evidence type="ECO:0000256" key="5">
    <source>
        <dbReference type="ARBA" id="ARBA00023179"/>
    </source>
</evidence>
<dbReference type="Gene3D" id="1.10.238.10">
    <property type="entry name" value="EF-hand"/>
    <property type="match status" value="2"/>
</dbReference>
<sequence length="169" mass="18999">MGTRLGEYAEVHSSDKNLIALKMSQLTEDQLSEVQETFNLFDQRGDGKIAAAQLGDVLRALGQNPTEIEVKKCGYANNPDARISFEVFIPILQTISKNRDHATFDDFVEGLKMFDKDQNGFITSAELRHILTSLGDRLSDEDVDQLFQGMEDSQGNINYEEFIKMVMNG</sequence>
<dbReference type="InterPro" id="IPR018247">
    <property type="entry name" value="EF_Hand_1_Ca_BS"/>
</dbReference>
<reference evidence="9" key="1">
    <citation type="journal article" date="2012" name="Nature">
        <title>The oyster genome reveals stress adaptation and complexity of shell formation.</title>
        <authorList>
            <person name="Zhang G."/>
            <person name="Fang X."/>
            <person name="Guo X."/>
            <person name="Li L."/>
            <person name="Luo R."/>
            <person name="Xu F."/>
            <person name="Yang P."/>
            <person name="Zhang L."/>
            <person name="Wang X."/>
            <person name="Qi H."/>
            <person name="Xiong Z."/>
            <person name="Que H."/>
            <person name="Xie Y."/>
            <person name="Holland P.W."/>
            <person name="Paps J."/>
            <person name="Zhu Y."/>
            <person name="Wu F."/>
            <person name="Chen Y."/>
            <person name="Wang J."/>
            <person name="Peng C."/>
            <person name="Meng J."/>
            <person name="Yang L."/>
            <person name="Liu J."/>
            <person name="Wen B."/>
            <person name="Zhang N."/>
            <person name="Huang Z."/>
            <person name="Zhu Q."/>
            <person name="Feng Y."/>
            <person name="Mount A."/>
            <person name="Hedgecock D."/>
            <person name="Xu Z."/>
            <person name="Liu Y."/>
            <person name="Domazet-Loso T."/>
            <person name="Du Y."/>
            <person name="Sun X."/>
            <person name="Zhang S."/>
            <person name="Liu B."/>
            <person name="Cheng P."/>
            <person name="Jiang X."/>
            <person name="Li J."/>
            <person name="Fan D."/>
            <person name="Wang W."/>
            <person name="Fu W."/>
            <person name="Wang T."/>
            <person name="Wang B."/>
            <person name="Zhang J."/>
            <person name="Peng Z."/>
            <person name="Li Y."/>
            <person name="Li N."/>
            <person name="Wang J."/>
            <person name="Chen M."/>
            <person name="He Y."/>
            <person name="Tan F."/>
            <person name="Song X."/>
            <person name="Zheng Q."/>
            <person name="Huang R."/>
            <person name="Yang H."/>
            <person name="Du X."/>
            <person name="Chen L."/>
            <person name="Yang M."/>
            <person name="Gaffney P.M."/>
            <person name="Wang S."/>
            <person name="Luo L."/>
            <person name="She Z."/>
            <person name="Ming Y."/>
            <person name="Huang W."/>
            <person name="Zhang S."/>
            <person name="Huang B."/>
            <person name="Zhang Y."/>
            <person name="Qu T."/>
            <person name="Ni P."/>
            <person name="Miao G."/>
            <person name="Wang J."/>
            <person name="Wang Q."/>
            <person name="Steinberg C.E."/>
            <person name="Wang H."/>
            <person name="Li N."/>
            <person name="Qian L."/>
            <person name="Zhang G."/>
            <person name="Li Y."/>
            <person name="Yang H."/>
            <person name="Liu X."/>
            <person name="Wang J."/>
            <person name="Yin Y."/>
            <person name="Wang J."/>
        </authorList>
    </citation>
    <scope>NUCLEOTIDE SEQUENCE [LARGE SCALE GENOMIC DNA]</scope>
    <source>
        <strain evidence="9">05x7-T-G4-1.051#20</strain>
    </source>
</reference>
<dbReference type="FunFam" id="1.10.238.10:FF:000003">
    <property type="entry name" value="Calmodulin A"/>
    <property type="match status" value="1"/>
</dbReference>
<dbReference type="FunCoup" id="K1QK68">
    <property type="interactions" value="392"/>
</dbReference>
<evidence type="ECO:0000256" key="2">
    <source>
        <dbReference type="ARBA" id="ARBA00022837"/>
    </source>
</evidence>
<dbReference type="EMBL" id="JH816125">
    <property type="protein sequence ID" value="EKC37087.1"/>
    <property type="molecule type" value="Genomic_DNA"/>
</dbReference>
<keyword evidence="3" id="KW-0518">Myosin</keyword>
<dbReference type="PANTHER" id="PTHR23048">
    <property type="entry name" value="MYOSIN LIGHT CHAIN 1, 3"/>
    <property type="match status" value="1"/>
</dbReference>
<dbReference type="InterPro" id="IPR011992">
    <property type="entry name" value="EF-hand-dom_pair"/>
</dbReference>
<dbReference type="GO" id="GO:0016460">
    <property type="term" value="C:myosin II complex"/>
    <property type="evidence" value="ECO:0007669"/>
    <property type="project" value="TreeGrafter"/>
</dbReference>
<dbReference type="AlphaFoldDB" id="K1QK68"/>
<dbReference type="InParanoid" id="K1QK68"/>